<dbReference type="PANTHER" id="PTHR46268:SF6">
    <property type="entry name" value="UNIVERSAL STRESS PROTEIN UP12"/>
    <property type="match status" value="1"/>
</dbReference>
<dbReference type="Gene3D" id="3.40.50.12370">
    <property type="match status" value="1"/>
</dbReference>
<gene>
    <name evidence="4" type="ORF">BE08_45690</name>
</gene>
<dbReference type="CDD" id="cd00293">
    <property type="entry name" value="USP-like"/>
    <property type="match status" value="1"/>
</dbReference>
<dbReference type="EMBL" id="JELY01000772">
    <property type="protein sequence ID" value="KYF58190.1"/>
    <property type="molecule type" value="Genomic_DNA"/>
</dbReference>
<dbReference type="InterPro" id="IPR006016">
    <property type="entry name" value="UspA"/>
</dbReference>
<evidence type="ECO:0000259" key="3">
    <source>
        <dbReference type="Pfam" id="PF00582"/>
    </source>
</evidence>
<reference evidence="4 5" key="1">
    <citation type="submission" date="2014-02" db="EMBL/GenBank/DDBJ databases">
        <title>The small core and large imbalanced accessory genome model reveals a collaborative survival strategy of Sorangium cellulosum strains in nature.</title>
        <authorList>
            <person name="Han K."/>
            <person name="Peng R."/>
            <person name="Blom J."/>
            <person name="Li Y.-Z."/>
        </authorList>
    </citation>
    <scope>NUCLEOTIDE SEQUENCE [LARGE SCALE GENOMIC DNA]</scope>
    <source>
        <strain evidence="4 5">So0157-25</strain>
    </source>
</reference>
<feature type="region of interest" description="Disordered" evidence="2">
    <location>
        <begin position="1"/>
        <end position="40"/>
    </location>
</feature>
<dbReference type="AlphaFoldDB" id="A0A150PR90"/>
<evidence type="ECO:0000256" key="1">
    <source>
        <dbReference type="ARBA" id="ARBA00008791"/>
    </source>
</evidence>
<feature type="region of interest" description="Disordered" evidence="2">
    <location>
        <begin position="213"/>
        <end position="232"/>
    </location>
</feature>
<dbReference type="Proteomes" id="UP000075420">
    <property type="component" value="Unassembled WGS sequence"/>
</dbReference>
<dbReference type="PANTHER" id="PTHR46268">
    <property type="entry name" value="STRESS RESPONSE PROTEIN NHAX"/>
    <property type="match status" value="1"/>
</dbReference>
<accession>A0A150PR90</accession>
<evidence type="ECO:0000313" key="4">
    <source>
        <dbReference type="EMBL" id="KYF58190.1"/>
    </source>
</evidence>
<evidence type="ECO:0000313" key="5">
    <source>
        <dbReference type="Proteomes" id="UP000075420"/>
    </source>
</evidence>
<dbReference type="Pfam" id="PF00582">
    <property type="entry name" value="Usp"/>
    <property type="match status" value="1"/>
</dbReference>
<organism evidence="4 5">
    <name type="scientific">Sorangium cellulosum</name>
    <name type="common">Polyangium cellulosum</name>
    <dbReference type="NCBI Taxonomy" id="56"/>
    <lineage>
        <taxon>Bacteria</taxon>
        <taxon>Pseudomonadati</taxon>
        <taxon>Myxococcota</taxon>
        <taxon>Polyangia</taxon>
        <taxon>Polyangiales</taxon>
        <taxon>Polyangiaceae</taxon>
        <taxon>Sorangium</taxon>
    </lineage>
</organism>
<evidence type="ECO:0000256" key="2">
    <source>
        <dbReference type="SAM" id="MobiDB-lite"/>
    </source>
</evidence>
<name>A0A150PR90_SORCE</name>
<protein>
    <submittedName>
        <fullName evidence="4">Universal stress family protein</fullName>
    </submittedName>
</protein>
<comment type="similarity">
    <text evidence="1">Belongs to the universal stress protein A family.</text>
</comment>
<proteinExistence type="inferred from homology"/>
<comment type="caution">
    <text evidence="4">The sequence shown here is derived from an EMBL/GenBank/DDBJ whole genome shotgun (WGS) entry which is preliminary data.</text>
</comment>
<feature type="domain" description="UspA" evidence="3">
    <location>
        <begin position="174"/>
        <end position="329"/>
    </location>
</feature>
<sequence length="330" mass="34448">MMSAVRNGSPGGRGAPSGSTSGVEPPYPAREDDEPSPASGVRNRSVLVALHGERVHLGAVDLGRIIAGALRAPLHGLFVCSEPIDPSDVPAHLGVDPEALHGVVLHVDASDDLPGALAEATERGDAAFVVVASEPEELTDNRLGVGRLAARALEAAACGVVVIHPVHRPSARLQRILLPLDGAPSTAAAIAPAGELARRLGAELDIVLVGGASPRDGDADDAPPVSTPASSEPGAMMLPLYVDQPQHEWPAFTEEFLARFLGAIGHCPHDVSTRFFLGRGAPAAEILRLARELASDLVVLVWHGQLVDQHGAVFRDVLRDAPCPVMVLRR</sequence>
<dbReference type="SUPFAM" id="SSF52402">
    <property type="entry name" value="Adenine nucleotide alpha hydrolases-like"/>
    <property type="match status" value="1"/>
</dbReference>